<dbReference type="RefSeq" id="WP_169275050.1">
    <property type="nucleotide sequence ID" value="NZ_JAAIIH010000001.1"/>
</dbReference>
<dbReference type="SMART" id="SM00382">
    <property type="entry name" value="AAA"/>
    <property type="match status" value="1"/>
</dbReference>
<keyword evidence="3" id="KW-0813">Transport</keyword>
<comment type="subcellular location">
    <subcellularLocation>
        <location evidence="1">Cell membrane</location>
        <topology evidence="1">Peripheral membrane protein</topology>
    </subcellularLocation>
</comment>
<organism evidence="10 11">
    <name type="scientific">Bifidobacterium moraviense</name>
    <dbReference type="NCBI Taxonomy" id="2675323"/>
    <lineage>
        <taxon>Bacteria</taxon>
        <taxon>Bacillati</taxon>
        <taxon>Actinomycetota</taxon>
        <taxon>Actinomycetes</taxon>
        <taxon>Bifidobacteriales</taxon>
        <taxon>Bifidobacteriaceae</taxon>
        <taxon>Bifidobacterium</taxon>
    </lineage>
</organism>
<dbReference type="Proteomes" id="UP000588277">
    <property type="component" value="Unassembled WGS sequence"/>
</dbReference>
<dbReference type="GO" id="GO:0005524">
    <property type="term" value="F:ATP binding"/>
    <property type="evidence" value="ECO:0007669"/>
    <property type="project" value="UniProtKB-KW"/>
</dbReference>
<evidence type="ECO:0000256" key="6">
    <source>
        <dbReference type="ARBA" id="ARBA00022840"/>
    </source>
</evidence>
<dbReference type="GO" id="GO:0043190">
    <property type="term" value="C:ATP-binding cassette (ABC) transporter complex"/>
    <property type="evidence" value="ECO:0007669"/>
    <property type="project" value="TreeGrafter"/>
</dbReference>
<evidence type="ECO:0000313" key="10">
    <source>
        <dbReference type="EMBL" id="NMM99912.1"/>
    </source>
</evidence>
<keyword evidence="11" id="KW-1185">Reference proteome</keyword>
<evidence type="ECO:0000256" key="4">
    <source>
        <dbReference type="ARBA" id="ARBA00022475"/>
    </source>
</evidence>
<keyword evidence="8" id="KW-0472">Membrane</keyword>
<feature type="domain" description="ABC transporter" evidence="9">
    <location>
        <begin position="22"/>
        <end position="263"/>
    </location>
</feature>
<evidence type="ECO:0000259" key="9">
    <source>
        <dbReference type="PROSITE" id="PS50893"/>
    </source>
</evidence>
<keyword evidence="7" id="KW-1278">Translocase</keyword>
<dbReference type="GO" id="GO:0042626">
    <property type="term" value="F:ATPase-coupled transmembrane transporter activity"/>
    <property type="evidence" value="ECO:0007669"/>
    <property type="project" value="TreeGrafter"/>
</dbReference>
<keyword evidence="5" id="KW-0547">Nucleotide-binding</keyword>
<dbReference type="InterPro" id="IPR050095">
    <property type="entry name" value="ECF_ABC_transporter_ATP-bd"/>
</dbReference>
<gene>
    <name evidence="10" type="ORF">G1C96_0490</name>
</gene>
<dbReference type="Gene3D" id="3.40.50.300">
    <property type="entry name" value="P-loop containing nucleotide triphosphate hydrolases"/>
    <property type="match status" value="1"/>
</dbReference>
<proteinExistence type="inferred from homology"/>
<evidence type="ECO:0000256" key="5">
    <source>
        <dbReference type="ARBA" id="ARBA00022741"/>
    </source>
</evidence>
<dbReference type="PANTHER" id="PTHR43553">
    <property type="entry name" value="HEAVY METAL TRANSPORTER"/>
    <property type="match status" value="1"/>
</dbReference>
<dbReference type="InterPro" id="IPR027417">
    <property type="entry name" value="P-loop_NTPase"/>
</dbReference>
<accession>A0A7Y0F0R4</accession>
<comment type="similarity">
    <text evidence="2">Belongs to the ABC transporter superfamily.</text>
</comment>
<keyword evidence="6 10" id="KW-0067">ATP-binding</keyword>
<dbReference type="PANTHER" id="PTHR43553:SF27">
    <property type="entry name" value="ENERGY-COUPLING FACTOR TRANSPORTER ATP-BINDING PROTEIN ECFA2"/>
    <property type="match status" value="1"/>
</dbReference>
<dbReference type="PROSITE" id="PS50893">
    <property type="entry name" value="ABC_TRANSPORTER_2"/>
    <property type="match status" value="1"/>
</dbReference>
<dbReference type="InterPro" id="IPR003593">
    <property type="entry name" value="AAA+_ATPase"/>
</dbReference>
<evidence type="ECO:0000256" key="8">
    <source>
        <dbReference type="ARBA" id="ARBA00023136"/>
    </source>
</evidence>
<name>A0A7Y0F0R4_9BIFI</name>
<reference evidence="10 11" key="1">
    <citation type="submission" date="2020-02" db="EMBL/GenBank/DDBJ databases">
        <title>Characterization of phylogenetic diversity of novel bifidobacterial species isolated in Czech ZOOs.</title>
        <authorList>
            <person name="Lugli G.A."/>
            <person name="Vera N.B."/>
            <person name="Ventura M."/>
        </authorList>
    </citation>
    <scope>NUCLEOTIDE SEQUENCE [LARGE SCALE GENOMIC DNA]</scope>
    <source>
        <strain evidence="10 11">DSM 109958</strain>
    </source>
</reference>
<dbReference type="InterPro" id="IPR003439">
    <property type="entry name" value="ABC_transporter-like_ATP-bd"/>
</dbReference>
<evidence type="ECO:0000256" key="3">
    <source>
        <dbReference type="ARBA" id="ARBA00022448"/>
    </source>
</evidence>
<dbReference type="EMBL" id="JAAIIH010000001">
    <property type="protein sequence ID" value="NMM99912.1"/>
    <property type="molecule type" value="Genomic_DNA"/>
</dbReference>
<dbReference type="AlphaFoldDB" id="A0A7Y0F0R4"/>
<evidence type="ECO:0000256" key="1">
    <source>
        <dbReference type="ARBA" id="ARBA00004202"/>
    </source>
</evidence>
<comment type="caution">
    <text evidence="10">The sequence shown here is derived from an EMBL/GenBank/DDBJ whole genome shotgun (WGS) entry which is preliminary data.</text>
</comment>
<dbReference type="GO" id="GO:0016887">
    <property type="term" value="F:ATP hydrolysis activity"/>
    <property type="evidence" value="ECO:0007669"/>
    <property type="project" value="InterPro"/>
</dbReference>
<protein>
    <submittedName>
        <fullName evidence="10">ABC transporter ATP-binding protein</fullName>
    </submittedName>
</protein>
<keyword evidence="4" id="KW-1003">Cell membrane</keyword>
<dbReference type="Pfam" id="PF00005">
    <property type="entry name" value="ABC_tran"/>
    <property type="match status" value="1"/>
</dbReference>
<evidence type="ECO:0000313" key="11">
    <source>
        <dbReference type="Proteomes" id="UP000588277"/>
    </source>
</evidence>
<sequence length="267" mass="28537">MIFGFGRGGGDDVARHPNGATFTLEGAGYVYDDGGTGLLTATLRITPDDRRVAVIGLNGSGKTTLLQLLDGTLVPTRGSATVAAGDERLDPASKRDAKRIGQLVGRVRREEIPNAFYQAKDIGEALTQTLRKRKVDEGTCNAIVGNLLAHFRLADSARRNASELDSEKRHLLAIAAALVCNPSAVVADEPTKGLDEVGTAHVAAALFGYDRQVVFATHDTAMLTRPEYAIGRVLVLDDHRIAFDGAPGDAVAFYDDLIRRRMAALRG</sequence>
<evidence type="ECO:0000256" key="2">
    <source>
        <dbReference type="ARBA" id="ARBA00005417"/>
    </source>
</evidence>
<evidence type="ECO:0000256" key="7">
    <source>
        <dbReference type="ARBA" id="ARBA00022967"/>
    </source>
</evidence>
<dbReference type="SUPFAM" id="SSF52540">
    <property type="entry name" value="P-loop containing nucleoside triphosphate hydrolases"/>
    <property type="match status" value="1"/>
</dbReference>